<dbReference type="InterPro" id="IPR018392">
    <property type="entry name" value="LysM"/>
</dbReference>
<proteinExistence type="predicted"/>
<name>A0AAD1BI88_PREIN</name>
<dbReference type="Gene3D" id="3.40.50.2300">
    <property type="match status" value="2"/>
</dbReference>
<accession>A0AAD1BI88</accession>
<protein>
    <recommendedName>
        <fullName evidence="2">LysM domain-containing protein</fullName>
    </recommendedName>
</protein>
<evidence type="ECO:0000259" key="2">
    <source>
        <dbReference type="PROSITE" id="PS51782"/>
    </source>
</evidence>
<keyword evidence="1" id="KW-0472">Membrane</keyword>
<feature type="domain" description="LysM" evidence="2">
    <location>
        <begin position="46"/>
        <end position="92"/>
    </location>
</feature>
<dbReference type="SUPFAM" id="SSF54106">
    <property type="entry name" value="LysM domain"/>
    <property type="match status" value="1"/>
</dbReference>
<feature type="transmembrane region" description="Helical" evidence="1">
    <location>
        <begin position="21"/>
        <end position="39"/>
    </location>
</feature>
<dbReference type="SMART" id="SM00257">
    <property type="entry name" value="LysM"/>
    <property type="match status" value="1"/>
</dbReference>
<dbReference type="PROSITE" id="PS51782">
    <property type="entry name" value="LYSM"/>
    <property type="match status" value="1"/>
</dbReference>
<dbReference type="SUPFAM" id="SSF53822">
    <property type="entry name" value="Periplasmic binding protein-like I"/>
    <property type="match status" value="1"/>
</dbReference>
<dbReference type="CDD" id="cd00118">
    <property type="entry name" value="LysM"/>
    <property type="match status" value="1"/>
</dbReference>
<evidence type="ECO:0000313" key="3">
    <source>
        <dbReference type="EMBL" id="BAR95680.1"/>
    </source>
</evidence>
<sequence>MNTFCYLCKVLNSERTIMKHYYKYLLLLIVLVFSVHVVAQTTVWRDLHKVKKKETIFGIAKEYGVSIQELINANPKMKQEGYELKKGNWIFVPYAKGGDKKYTAETESNTISNTPKKPITANTPVTNTVRIGVMLPLHREDGDGLRMVEYYRGILLALEQMKQEGINADVHAWNVPKDADIRTTLVDKNASTLDIIFGPLYSNQVKPLGDFCQRYGIKMVIPFSIEAKEVANNPNIFQVYQDNNRLTKKATACFFERFQKTHHPVFINCNDESSQVGSFTSGLRKQLELANIRYNVTSINTPQINFVKQFSPSQPNVIVINSEKSPYLNKVFTKLDSLKRTNPGIAISIYGYNEWFMYQDYNLSNYFKYGVYIPSTYYYNKVAKKTEALEKLYIKKYGEPMKNTYIPRFAIVGYDQAQFFIRGIRNKGKNFKGTSAEAGYAPLQTRYNFERIGEGGYINNHFQLVHFKVDQTMENLVY</sequence>
<evidence type="ECO:0000313" key="4">
    <source>
        <dbReference type="Proteomes" id="UP000067008"/>
    </source>
</evidence>
<organism evidence="3 4">
    <name type="scientific">Prevotella intermedia</name>
    <dbReference type="NCBI Taxonomy" id="28131"/>
    <lineage>
        <taxon>Bacteria</taxon>
        <taxon>Pseudomonadati</taxon>
        <taxon>Bacteroidota</taxon>
        <taxon>Bacteroidia</taxon>
        <taxon>Bacteroidales</taxon>
        <taxon>Prevotellaceae</taxon>
        <taxon>Prevotella</taxon>
    </lineage>
</organism>
<keyword evidence="1" id="KW-0812">Transmembrane</keyword>
<dbReference type="Proteomes" id="UP000067008">
    <property type="component" value="Chromosome 2"/>
</dbReference>
<evidence type="ECO:0000256" key="1">
    <source>
        <dbReference type="SAM" id="Phobius"/>
    </source>
</evidence>
<dbReference type="Pfam" id="PF01476">
    <property type="entry name" value="LysM"/>
    <property type="match status" value="1"/>
</dbReference>
<dbReference type="InterPro" id="IPR036779">
    <property type="entry name" value="LysM_dom_sf"/>
</dbReference>
<reference evidence="3 4" key="1">
    <citation type="submission" date="2015-07" db="EMBL/GenBank/DDBJ databases">
        <title>Complete genome sequence of Prevotella intermedia strain 17-2.</title>
        <authorList>
            <person name="Nambu T."/>
        </authorList>
    </citation>
    <scope>NUCLEOTIDE SEQUENCE [LARGE SCALE GENOMIC DNA]</scope>
    <source>
        <strain evidence="3 4">17-2</strain>
    </source>
</reference>
<dbReference type="AlphaFoldDB" id="A0AAD1BI88"/>
<dbReference type="EMBL" id="AP014925">
    <property type="protein sequence ID" value="BAR95680.1"/>
    <property type="molecule type" value="Genomic_DNA"/>
</dbReference>
<dbReference type="OMA" id="NNWGGFI"/>
<keyword evidence="1" id="KW-1133">Transmembrane helix</keyword>
<dbReference type="Gene3D" id="3.10.350.10">
    <property type="entry name" value="LysM domain"/>
    <property type="match status" value="1"/>
</dbReference>
<dbReference type="InterPro" id="IPR028082">
    <property type="entry name" value="Peripla_BP_I"/>
</dbReference>
<gene>
    <name evidence="3" type="ORF">PI172_0952</name>
</gene>